<dbReference type="InterPro" id="IPR051625">
    <property type="entry name" value="Signaling_Regulatory_Domain"/>
</dbReference>
<keyword evidence="4" id="KW-0675">Receptor</keyword>
<feature type="compositionally biased region" description="Polar residues" evidence="3">
    <location>
        <begin position="735"/>
        <end position="750"/>
    </location>
</feature>
<dbReference type="Pfam" id="PF00023">
    <property type="entry name" value="Ank"/>
    <property type="match status" value="1"/>
</dbReference>
<dbReference type="InterPro" id="IPR036770">
    <property type="entry name" value="Ankyrin_rpt-contain_sf"/>
</dbReference>
<dbReference type="Pfam" id="PF00415">
    <property type="entry name" value="RCC1"/>
    <property type="match status" value="1"/>
</dbReference>
<dbReference type="PROSITE" id="PS50012">
    <property type="entry name" value="RCC1_3"/>
    <property type="match status" value="2"/>
</dbReference>
<proteinExistence type="predicted"/>
<evidence type="ECO:0000256" key="1">
    <source>
        <dbReference type="ARBA" id="ARBA00022737"/>
    </source>
</evidence>
<evidence type="ECO:0000256" key="3">
    <source>
        <dbReference type="SAM" id="MobiDB-lite"/>
    </source>
</evidence>
<dbReference type="Gene3D" id="2.130.10.30">
    <property type="entry name" value="Regulator of chromosome condensation 1/beta-lactamase-inhibitor protein II"/>
    <property type="match status" value="1"/>
</dbReference>
<evidence type="ECO:0000256" key="2">
    <source>
        <dbReference type="PROSITE-ProRule" id="PRU00235"/>
    </source>
</evidence>
<feature type="repeat" description="RCC1" evidence="2">
    <location>
        <begin position="190"/>
        <end position="243"/>
    </location>
</feature>
<feature type="region of interest" description="Disordered" evidence="3">
    <location>
        <begin position="817"/>
        <end position="862"/>
    </location>
</feature>
<feature type="region of interest" description="Disordered" evidence="3">
    <location>
        <begin position="729"/>
        <end position="763"/>
    </location>
</feature>
<gene>
    <name evidence="4" type="ORF">FVE85_2320</name>
</gene>
<organism evidence="4 5">
    <name type="scientific">Porphyridium purpureum</name>
    <name type="common">Red alga</name>
    <name type="synonym">Porphyridium cruentum</name>
    <dbReference type="NCBI Taxonomy" id="35688"/>
    <lineage>
        <taxon>Eukaryota</taxon>
        <taxon>Rhodophyta</taxon>
        <taxon>Bangiophyceae</taxon>
        <taxon>Porphyridiales</taxon>
        <taxon>Porphyridiaceae</taxon>
        <taxon>Porphyridium</taxon>
    </lineage>
</organism>
<dbReference type="SUPFAM" id="SSF48403">
    <property type="entry name" value="Ankyrin repeat"/>
    <property type="match status" value="1"/>
</dbReference>
<dbReference type="Gene3D" id="1.25.40.20">
    <property type="entry name" value="Ankyrin repeat-containing domain"/>
    <property type="match status" value="1"/>
</dbReference>
<dbReference type="SMART" id="SM00248">
    <property type="entry name" value="ANK"/>
    <property type="match status" value="2"/>
</dbReference>
<sequence length="1022" mass="111220">MGRRKKGGAPAPGCTTEHGSQPGHDVQLLWAALMNAMRASEEGCAEQHLDKLLTFVRASTSTHMVEVLQKHETATGMALLHVAAASARAHVFRALLRLHVAHNVSVKLPDRGSEGWTPLHHAMYAKNMIAVKELMQLGVSCREPASQTRQQAVDLCRDVDLRREVLRPHRLLGGTKSPSFHADLGTCSSVRVYGYGRNEDFQLGSGDFRMFGKPLRVVAREESGDRLVGIATGTRHTLLLTEMGLVYGMGVTKNGRLFVEGVDVVAEPRLLCAFRSIRISSVHTSASRSALISTSGDLYISPTAEAATSQPTKPKGAAKADAGKMFSHRKVSGFADSAVVHVAMNEHVTFAVDQAGNLYGWGSNQGARLCFHEAVITSVATPRKIPFFQDKFVVRVFTSTKKTIAITEKGEAYLFGYNMDPKRAHLNRWSHARASQSIGPPGSSMKTQKQSGFFVHHAEPIQVVDGAAGEDFCILRTSLCELFIWTEENETHGNHRSNSLAWRLIPHLKCRSVHVCGARIVVTTMDYGDAVVFEHYSEIVAAGGPARGGVVVANMRGCVEVQTGTKHIVGLLVAEQSALDDQPQPDPNSSFNGKSVPKPFPSLRFLCEKSALANIGQNPGRACAMLGMVGFDPGSMMRSALLVYIAEHIDIILTMHSRDFLRMHDTLLAALQDALVARSVRGGWMWQSPAAGNGRASRRTHLASYLSSQNEERQRFVDGAMLAHETSGTLVRGQGAQSKKQSLKATSNHTAKAAHSESLPDSAEKVADADIPNWETLVMNDTSSITRHTNMVEYHPVDDRGPVLPNVFQSPVRRPRKGTTLFTRGLGLPSQPKSSETVKEQPKSPSLAPWSSPEGRALSSPASMKSFAQIQEEEMHARRQLKSMAVASAHAHVQTHNMSPLSLCSGISSVSSSLESEKWTGWGASLGGNNSSRGPTAHISNPMTPISIRDIMSEEEARRSQAVAASMKRTSSGRVESAWLKEDVQLKDFRHIETEERAMNALRARGYHGVRISGANVDISSR</sequence>
<keyword evidence="5" id="KW-1185">Reference proteome</keyword>
<dbReference type="AlphaFoldDB" id="A0A5J4YYG6"/>
<dbReference type="InterPro" id="IPR002110">
    <property type="entry name" value="Ankyrin_rpt"/>
</dbReference>
<dbReference type="PANTHER" id="PTHR22872">
    <property type="entry name" value="BTK-BINDING PROTEIN-RELATED"/>
    <property type="match status" value="1"/>
</dbReference>
<reference evidence="5" key="1">
    <citation type="journal article" date="2019" name="Nat. Commun.">
        <title>Expansion of phycobilisome linker gene families in mesophilic red algae.</title>
        <authorList>
            <person name="Lee J."/>
            <person name="Kim D."/>
            <person name="Bhattacharya D."/>
            <person name="Yoon H.S."/>
        </authorList>
    </citation>
    <scope>NUCLEOTIDE SEQUENCE [LARGE SCALE GENOMIC DNA]</scope>
    <source>
        <strain evidence="5">CCMP 1328</strain>
    </source>
</reference>
<evidence type="ECO:0000313" key="5">
    <source>
        <dbReference type="Proteomes" id="UP000324585"/>
    </source>
</evidence>
<dbReference type="Proteomes" id="UP000324585">
    <property type="component" value="Unassembled WGS sequence"/>
</dbReference>
<dbReference type="OrthoDB" id="8068875at2759"/>
<feature type="repeat" description="RCC1" evidence="2">
    <location>
        <begin position="356"/>
        <end position="409"/>
    </location>
</feature>
<name>A0A5J4YYG6_PORPP</name>
<evidence type="ECO:0000313" key="4">
    <source>
        <dbReference type="EMBL" id="KAA8496165.1"/>
    </source>
</evidence>
<dbReference type="PROSITE" id="PS00626">
    <property type="entry name" value="RCC1_2"/>
    <property type="match status" value="1"/>
</dbReference>
<feature type="region of interest" description="Disordered" evidence="3">
    <location>
        <begin position="1"/>
        <end position="22"/>
    </location>
</feature>
<keyword evidence="1" id="KW-0677">Repeat</keyword>
<dbReference type="EMBL" id="VRMN01000003">
    <property type="protein sequence ID" value="KAA8496165.1"/>
    <property type="molecule type" value="Genomic_DNA"/>
</dbReference>
<accession>A0A5J4YYG6</accession>
<protein>
    <submittedName>
        <fullName evidence="4">Ultraviolet-B receptor UVR8</fullName>
    </submittedName>
</protein>
<comment type="caution">
    <text evidence="4">The sequence shown here is derived from an EMBL/GenBank/DDBJ whole genome shotgun (WGS) entry which is preliminary data.</text>
</comment>
<dbReference type="InterPro" id="IPR009091">
    <property type="entry name" value="RCC1/BLIP-II"/>
</dbReference>
<dbReference type="InterPro" id="IPR000408">
    <property type="entry name" value="Reg_chr_condens"/>
</dbReference>
<dbReference type="SUPFAM" id="SSF50985">
    <property type="entry name" value="RCC1/BLIP-II"/>
    <property type="match status" value="1"/>
</dbReference>